<feature type="chain" id="PRO_5040171699" evidence="2">
    <location>
        <begin position="20"/>
        <end position="170"/>
    </location>
</feature>
<accession>A0A9Q1ESP8</accession>
<sequence length="170" mass="18041">MRVLRHALGTLIGLDGALGAIWHTSETRSVPFGGAPKAGGGDLSSVKGRGTETNWGEFFWQLFCSGDPWWGLALKRAALSIGGSRRVGAARPRGREGRTAGGKPRPRLGPSPERHSPHRNCGRRRGGGGANRSQGHCGGFGIGLRGTLKWRRRGADSVGRDRGGWGGRVE</sequence>
<evidence type="ECO:0000313" key="4">
    <source>
        <dbReference type="Proteomes" id="UP001152622"/>
    </source>
</evidence>
<organism evidence="3 4">
    <name type="scientific">Synaphobranchus kaupii</name>
    <name type="common">Kaup's arrowtooth eel</name>
    <dbReference type="NCBI Taxonomy" id="118154"/>
    <lineage>
        <taxon>Eukaryota</taxon>
        <taxon>Metazoa</taxon>
        <taxon>Chordata</taxon>
        <taxon>Craniata</taxon>
        <taxon>Vertebrata</taxon>
        <taxon>Euteleostomi</taxon>
        <taxon>Actinopterygii</taxon>
        <taxon>Neopterygii</taxon>
        <taxon>Teleostei</taxon>
        <taxon>Anguilliformes</taxon>
        <taxon>Synaphobranchidae</taxon>
        <taxon>Synaphobranchus</taxon>
    </lineage>
</organism>
<dbReference type="Proteomes" id="UP001152622">
    <property type="component" value="Chromosome 13"/>
</dbReference>
<comment type="caution">
    <text evidence="3">The sequence shown here is derived from an EMBL/GenBank/DDBJ whole genome shotgun (WGS) entry which is preliminary data.</text>
</comment>
<keyword evidence="4" id="KW-1185">Reference proteome</keyword>
<evidence type="ECO:0000256" key="1">
    <source>
        <dbReference type="SAM" id="MobiDB-lite"/>
    </source>
</evidence>
<feature type="signal peptide" evidence="2">
    <location>
        <begin position="1"/>
        <end position="19"/>
    </location>
</feature>
<protein>
    <submittedName>
        <fullName evidence="3">Uncharacterized protein</fullName>
    </submittedName>
</protein>
<feature type="region of interest" description="Disordered" evidence="1">
    <location>
        <begin position="84"/>
        <end position="138"/>
    </location>
</feature>
<gene>
    <name evidence="3" type="ORF">SKAU_G00316600</name>
</gene>
<proteinExistence type="predicted"/>
<dbReference type="AlphaFoldDB" id="A0A9Q1ESP8"/>
<reference evidence="3" key="1">
    <citation type="journal article" date="2023" name="Science">
        <title>Genome structures resolve the early diversification of teleost fishes.</title>
        <authorList>
            <person name="Parey E."/>
            <person name="Louis A."/>
            <person name="Montfort J."/>
            <person name="Bouchez O."/>
            <person name="Roques C."/>
            <person name="Iampietro C."/>
            <person name="Lluch J."/>
            <person name="Castinel A."/>
            <person name="Donnadieu C."/>
            <person name="Desvignes T."/>
            <person name="Floi Bucao C."/>
            <person name="Jouanno E."/>
            <person name="Wen M."/>
            <person name="Mejri S."/>
            <person name="Dirks R."/>
            <person name="Jansen H."/>
            <person name="Henkel C."/>
            <person name="Chen W.J."/>
            <person name="Zahm M."/>
            <person name="Cabau C."/>
            <person name="Klopp C."/>
            <person name="Thompson A.W."/>
            <person name="Robinson-Rechavi M."/>
            <person name="Braasch I."/>
            <person name="Lecointre G."/>
            <person name="Bobe J."/>
            <person name="Postlethwait J.H."/>
            <person name="Berthelot C."/>
            <person name="Roest Crollius H."/>
            <person name="Guiguen Y."/>
        </authorList>
    </citation>
    <scope>NUCLEOTIDE SEQUENCE</scope>
    <source>
        <strain evidence="3">WJC10195</strain>
    </source>
</reference>
<dbReference type="EMBL" id="JAINUF010000013">
    <property type="protein sequence ID" value="KAJ8344331.1"/>
    <property type="molecule type" value="Genomic_DNA"/>
</dbReference>
<feature type="compositionally biased region" description="Basic residues" evidence="1">
    <location>
        <begin position="116"/>
        <end position="126"/>
    </location>
</feature>
<evidence type="ECO:0000256" key="2">
    <source>
        <dbReference type="SAM" id="SignalP"/>
    </source>
</evidence>
<name>A0A9Q1ESP8_SYNKA</name>
<evidence type="ECO:0000313" key="3">
    <source>
        <dbReference type="EMBL" id="KAJ8344331.1"/>
    </source>
</evidence>
<keyword evidence="2" id="KW-0732">Signal</keyword>